<protein>
    <submittedName>
        <fullName evidence="1">Uncharacterized protein</fullName>
    </submittedName>
</protein>
<dbReference type="AlphaFoldDB" id="A0A1T3CXN2"/>
<comment type="caution">
    <text evidence="1">The sequence shown here is derived from an EMBL/GenBank/DDBJ whole genome shotgun (WGS) entry which is preliminary data.</text>
</comment>
<gene>
    <name evidence="1" type="ORF">A0O28_0093780</name>
</gene>
<proteinExistence type="predicted"/>
<dbReference type="EMBL" id="LVVK01000004">
    <property type="protein sequence ID" value="OPB45811.1"/>
    <property type="molecule type" value="Genomic_DNA"/>
</dbReference>
<reference evidence="1 2" key="1">
    <citation type="submission" date="2016-04" db="EMBL/GenBank/DDBJ databases">
        <title>Multiple horizontal gene transfer events from other fungi enriched the ability of the initially mycotrophic fungus Trichoderma (Ascomycota) to feed on dead plant biomass.</title>
        <authorList>
            <person name="Atanasova L."/>
            <person name="Chenthamara K."/>
            <person name="Zhang J."/>
            <person name="Grujic M."/>
            <person name="Henrissat B."/>
            <person name="Kuo A."/>
            <person name="Aertz A."/>
            <person name="Salamov A."/>
            <person name="Lipzen A."/>
            <person name="Labutti K."/>
            <person name="Barry K."/>
            <person name="Miao Y."/>
            <person name="Rahimi M.J."/>
            <person name="Shen Q."/>
            <person name="Grigoriev I.V."/>
            <person name="Kubicek C.P."/>
            <person name="Druzhinina I.S."/>
        </authorList>
    </citation>
    <scope>NUCLEOTIDE SEQUENCE [LARGE SCALE GENOMIC DNA]</scope>
    <source>
        <strain evidence="1 2">NJAU 4742</strain>
    </source>
</reference>
<sequence length="183" mass="20980">MVRYVDGESLQTFIPAANLRREYLNGVKDLWVRLQQGKNVAPPQLVPISTEDDNIETEDGAPRVGQRSCNASLMWRSLNAPSVYQLKLVYVTALDIPQELITILEEFAKKFPNDHLTIPLMITACFLYKDIINSKDMKLKMYRQAAKGAKPQVLWKMLPTQRISTDTKQQRISLNRGSRYILI</sequence>
<organism evidence="1 2">
    <name type="scientific">Trichoderma guizhouense</name>
    <dbReference type="NCBI Taxonomy" id="1491466"/>
    <lineage>
        <taxon>Eukaryota</taxon>
        <taxon>Fungi</taxon>
        <taxon>Dikarya</taxon>
        <taxon>Ascomycota</taxon>
        <taxon>Pezizomycotina</taxon>
        <taxon>Sordariomycetes</taxon>
        <taxon>Hypocreomycetidae</taxon>
        <taxon>Hypocreales</taxon>
        <taxon>Hypocreaceae</taxon>
        <taxon>Trichoderma</taxon>
    </lineage>
</organism>
<keyword evidence="2" id="KW-1185">Reference proteome</keyword>
<evidence type="ECO:0000313" key="1">
    <source>
        <dbReference type="EMBL" id="OPB45811.1"/>
    </source>
</evidence>
<accession>A0A1T3CXN2</accession>
<name>A0A1T3CXN2_9HYPO</name>
<dbReference type="Proteomes" id="UP000191004">
    <property type="component" value="Unassembled WGS sequence"/>
</dbReference>
<evidence type="ECO:0000313" key="2">
    <source>
        <dbReference type="Proteomes" id="UP000191004"/>
    </source>
</evidence>